<evidence type="ECO:0000256" key="2">
    <source>
        <dbReference type="ARBA" id="ARBA00022692"/>
    </source>
</evidence>
<comment type="caution">
    <text evidence="8">The sequence shown here is derived from an EMBL/GenBank/DDBJ whole genome shotgun (WGS) entry which is preliminary data.</text>
</comment>
<protein>
    <submittedName>
        <fullName evidence="8">RTA1 like protein-domain-containing protein</fullName>
    </submittedName>
</protein>
<dbReference type="AlphaFoldDB" id="A0A9P8UUG2"/>
<dbReference type="GeneID" id="70135858"/>
<dbReference type="RefSeq" id="XP_045962630.1">
    <property type="nucleotide sequence ID" value="XM_046106967.1"/>
</dbReference>
<feature type="transmembrane region" description="Helical" evidence="6">
    <location>
        <begin position="287"/>
        <end position="306"/>
    </location>
</feature>
<proteinExistence type="predicted"/>
<dbReference type="Pfam" id="PF04479">
    <property type="entry name" value="RTA1"/>
    <property type="match status" value="1"/>
</dbReference>
<sequence>MLVHWTTLPICGGLVLAAPTTHAPDPTALLPRVATAATVTTTSAMPTGTFMTTLRNIEPGVTNDHVTIPANTIDIVIPTCIQTIIPDANGYVPPGTCGALWEYYPSFIAAVVFAALFTALTIVHIWQAVHYKKGWCWVIIMASIWELIAFTFRAISAKFQQSDGVYLVFQIFILLAPLWVNAFAYITLGRMVHFFLLPTRSLFRIPAYVLAAAFVALDFVSFVVQLVGGSMSGPTSSAEVQLRAIHIYMGGIGMQEIFIVGFLCLAIKFQLEINKTKKTVVDRIAALRVLFALYFSLSMITVRIIYRLVEFSSGSTDNSITRQEAYFYVLEATPMVLAIAVYNIAHPAAIIDGPGSDMPGLISVAVAAGRDLLARRTETKGERLMDESQGEELSQRYNRIG</sequence>
<feature type="transmembrane region" description="Helical" evidence="6">
    <location>
        <begin position="103"/>
        <end position="123"/>
    </location>
</feature>
<comment type="subcellular location">
    <subcellularLocation>
        <location evidence="1">Membrane</location>
        <topology evidence="1">Multi-pass membrane protein</topology>
    </subcellularLocation>
</comment>
<feature type="transmembrane region" description="Helical" evidence="6">
    <location>
        <begin position="135"/>
        <end position="155"/>
    </location>
</feature>
<feature type="region of interest" description="Disordered" evidence="5">
    <location>
        <begin position="381"/>
        <end position="401"/>
    </location>
</feature>
<dbReference type="EMBL" id="JAGPXC010000002">
    <property type="protein sequence ID" value="KAH6658396.1"/>
    <property type="molecule type" value="Genomic_DNA"/>
</dbReference>
<keyword evidence="4 6" id="KW-0472">Membrane</keyword>
<keyword evidence="3 6" id="KW-1133">Transmembrane helix</keyword>
<name>A0A9P8UUG2_9PEZI</name>
<evidence type="ECO:0000256" key="6">
    <source>
        <dbReference type="SAM" id="Phobius"/>
    </source>
</evidence>
<dbReference type="OrthoDB" id="5384040at2759"/>
<feature type="transmembrane region" description="Helical" evidence="6">
    <location>
        <begin position="167"/>
        <end position="186"/>
    </location>
</feature>
<dbReference type="PANTHER" id="PTHR31465:SF15">
    <property type="entry name" value="LIPID TRANSPORTER ATNI-RELATED"/>
    <property type="match status" value="1"/>
</dbReference>
<feature type="signal peptide" evidence="7">
    <location>
        <begin position="1"/>
        <end position="17"/>
    </location>
</feature>
<evidence type="ECO:0000256" key="1">
    <source>
        <dbReference type="ARBA" id="ARBA00004141"/>
    </source>
</evidence>
<evidence type="ECO:0000256" key="5">
    <source>
        <dbReference type="SAM" id="MobiDB-lite"/>
    </source>
</evidence>
<evidence type="ECO:0000256" key="3">
    <source>
        <dbReference type="ARBA" id="ARBA00022989"/>
    </source>
</evidence>
<dbReference type="InterPro" id="IPR007568">
    <property type="entry name" value="RTA1"/>
</dbReference>
<evidence type="ECO:0000256" key="4">
    <source>
        <dbReference type="ARBA" id="ARBA00023136"/>
    </source>
</evidence>
<evidence type="ECO:0000313" key="8">
    <source>
        <dbReference type="EMBL" id="KAH6658396.1"/>
    </source>
</evidence>
<feature type="compositionally biased region" description="Polar residues" evidence="5">
    <location>
        <begin position="391"/>
        <end position="401"/>
    </location>
</feature>
<feature type="transmembrane region" description="Helical" evidence="6">
    <location>
        <begin position="207"/>
        <end position="227"/>
    </location>
</feature>
<feature type="chain" id="PRO_5040188203" evidence="7">
    <location>
        <begin position="18"/>
        <end position="401"/>
    </location>
</feature>
<reference evidence="8" key="1">
    <citation type="journal article" date="2021" name="Nat. Commun.">
        <title>Genetic determinants of endophytism in the Arabidopsis root mycobiome.</title>
        <authorList>
            <person name="Mesny F."/>
            <person name="Miyauchi S."/>
            <person name="Thiergart T."/>
            <person name="Pickel B."/>
            <person name="Atanasova L."/>
            <person name="Karlsson M."/>
            <person name="Huettel B."/>
            <person name="Barry K.W."/>
            <person name="Haridas S."/>
            <person name="Chen C."/>
            <person name="Bauer D."/>
            <person name="Andreopoulos W."/>
            <person name="Pangilinan J."/>
            <person name="LaButti K."/>
            <person name="Riley R."/>
            <person name="Lipzen A."/>
            <person name="Clum A."/>
            <person name="Drula E."/>
            <person name="Henrissat B."/>
            <person name="Kohler A."/>
            <person name="Grigoriev I.V."/>
            <person name="Martin F.M."/>
            <person name="Hacquard S."/>
        </authorList>
    </citation>
    <scope>NUCLEOTIDE SEQUENCE</scope>
    <source>
        <strain evidence="8">MPI-SDFR-AT-0073</strain>
    </source>
</reference>
<dbReference type="Proteomes" id="UP000758603">
    <property type="component" value="Unassembled WGS sequence"/>
</dbReference>
<feature type="transmembrane region" description="Helical" evidence="6">
    <location>
        <begin position="247"/>
        <end position="267"/>
    </location>
</feature>
<accession>A0A9P8UUG2</accession>
<evidence type="ECO:0000256" key="7">
    <source>
        <dbReference type="SAM" id="SignalP"/>
    </source>
</evidence>
<feature type="transmembrane region" description="Helical" evidence="6">
    <location>
        <begin position="326"/>
        <end position="345"/>
    </location>
</feature>
<dbReference type="PANTHER" id="PTHR31465">
    <property type="entry name" value="PROTEIN RTA1-RELATED"/>
    <property type="match status" value="1"/>
</dbReference>
<dbReference type="GO" id="GO:0016020">
    <property type="term" value="C:membrane"/>
    <property type="evidence" value="ECO:0007669"/>
    <property type="project" value="UniProtKB-SubCell"/>
</dbReference>
<organism evidence="8 9">
    <name type="scientific">Truncatella angustata</name>
    <dbReference type="NCBI Taxonomy" id="152316"/>
    <lineage>
        <taxon>Eukaryota</taxon>
        <taxon>Fungi</taxon>
        <taxon>Dikarya</taxon>
        <taxon>Ascomycota</taxon>
        <taxon>Pezizomycotina</taxon>
        <taxon>Sordariomycetes</taxon>
        <taxon>Xylariomycetidae</taxon>
        <taxon>Amphisphaeriales</taxon>
        <taxon>Sporocadaceae</taxon>
        <taxon>Truncatella</taxon>
    </lineage>
</organism>
<evidence type="ECO:0000313" key="9">
    <source>
        <dbReference type="Proteomes" id="UP000758603"/>
    </source>
</evidence>
<keyword evidence="7" id="KW-0732">Signal</keyword>
<keyword evidence="2 6" id="KW-0812">Transmembrane</keyword>
<gene>
    <name evidence="8" type="ORF">BKA67DRAFT_656589</name>
</gene>
<keyword evidence="9" id="KW-1185">Reference proteome</keyword>